<accession>N8WVQ8</accession>
<evidence type="ECO:0000313" key="2">
    <source>
        <dbReference type="Proteomes" id="UP000013070"/>
    </source>
</evidence>
<dbReference type="HOGENOM" id="CLU_1754898_0_0_6"/>
<protein>
    <submittedName>
        <fullName evidence="1">Uncharacterized protein</fullName>
    </submittedName>
</protein>
<proteinExistence type="predicted"/>
<dbReference type="EMBL" id="APPE01000006">
    <property type="protein sequence ID" value="ENV00959.1"/>
    <property type="molecule type" value="Genomic_DNA"/>
</dbReference>
<comment type="caution">
    <text evidence="1">The sequence shown here is derived from an EMBL/GenBank/DDBJ whole genome shotgun (WGS) entry which is preliminary data.</text>
</comment>
<sequence length="148" mass="17287">MPQLIKKLADMIQSSHFEVAAIEMSPRMHLKLVHEISSNCEEIKDFEIGMNGLSFMDLPILFVHEDEDYLKILDKELHRLRLKHTNLLGIYNEKYNRLKVFISNGYKIENSNSAQFSQTAELESLVYRLNQIDKTMLEISENLNKNSN</sequence>
<reference evidence="1 2" key="1">
    <citation type="submission" date="2013-02" db="EMBL/GenBank/DDBJ databases">
        <title>The Genome Sequence of Acinetobacter sp. NIPH 899.</title>
        <authorList>
            <consortium name="The Broad Institute Genome Sequencing Platform"/>
            <consortium name="The Broad Institute Genome Sequencing Center for Infectious Disease"/>
            <person name="Cerqueira G."/>
            <person name="Feldgarden M."/>
            <person name="Courvalin P."/>
            <person name="Perichon B."/>
            <person name="Grillot-Courvalin C."/>
            <person name="Clermont D."/>
            <person name="Rocha E."/>
            <person name="Yoon E.-J."/>
            <person name="Nemec A."/>
            <person name="Walker B."/>
            <person name="Young S.K."/>
            <person name="Zeng Q."/>
            <person name="Gargeya S."/>
            <person name="Fitzgerald M."/>
            <person name="Haas B."/>
            <person name="Abouelleil A."/>
            <person name="Alvarado L."/>
            <person name="Arachchi H.M."/>
            <person name="Berlin A.M."/>
            <person name="Chapman S.B."/>
            <person name="Dewar J."/>
            <person name="Goldberg J."/>
            <person name="Griggs A."/>
            <person name="Gujja S."/>
            <person name="Hansen M."/>
            <person name="Howarth C."/>
            <person name="Imamovic A."/>
            <person name="Larimer J."/>
            <person name="McCowan C."/>
            <person name="Murphy C."/>
            <person name="Neiman D."/>
            <person name="Pearson M."/>
            <person name="Priest M."/>
            <person name="Roberts A."/>
            <person name="Saif S."/>
            <person name="Shea T."/>
            <person name="Sisk P."/>
            <person name="Sykes S."/>
            <person name="Wortman J."/>
            <person name="Nusbaum C."/>
            <person name="Birren B."/>
        </authorList>
    </citation>
    <scope>NUCLEOTIDE SEQUENCE [LARGE SCALE GENOMIC DNA]</scope>
    <source>
        <strain evidence="1 2">NIPH 899</strain>
    </source>
</reference>
<keyword evidence="2" id="KW-1185">Reference proteome</keyword>
<dbReference type="AlphaFoldDB" id="N8WVQ8"/>
<dbReference type="Proteomes" id="UP000013070">
    <property type="component" value="Unassembled WGS sequence"/>
</dbReference>
<gene>
    <name evidence="1" type="ORF">F969_00045</name>
</gene>
<dbReference type="RefSeq" id="WP_004787903.1">
    <property type="nucleotide sequence ID" value="NZ_KB849413.1"/>
</dbReference>
<evidence type="ECO:0000313" key="1">
    <source>
        <dbReference type="EMBL" id="ENV00959.1"/>
    </source>
</evidence>
<organism evidence="1 2">
    <name type="scientific">Acinetobacter variabilis</name>
    <dbReference type="NCBI Taxonomy" id="70346"/>
    <lineage>
        <taxon>Bacteria</taxon>
        <taxon>Pseudomonadati</taxon>
        <taxon>Pseudomonadota</taxon>
        <taxon>Gammaproteobacteria</taxon>
        <taxon>Moraxellales</taxon>
        <taxon>Moraxellaceae</taxon>
        <taxon>Acinetobacter</taxon>
    </lineage>
</organism>
<name>N8WVQ8_9GAMM</name>